<name>A0A4Y7SS51_COPMI</name>
<dbReference type="PANTHER" id="PTHR10963">
    <property type="entry name" value="GLYCOSYL HYDROLASE-RELATED"/>
    <property type="match status" value="1"/>
</dbReference>
<dbReference type="EMBL" id="QPFP01000065">
    <property type="protein sequence ID" value="TEB24541.1"/>
    <property type="molecule type" value="Genomic_DNA"/>
</dbReference>
<dbReference type="Gene3D" id="2.60.120.200">
    <property type="match status" value="1"/>
</dbReference>
<feature type="domain" description="GH16" evidence="2">
    <location>
        <begin position="25"/>
        <end position="298"/>
    </location>
</feature>
<dbReference type="CDD" id="cd02181">
    <property type="entry name" value="GH16_fungal_Lam16A_glucanase"/>
    <property type="match status" value="1"/>
</dbReference>
<evidence type="ECO:0000256" key="1">
    <source>
        <dbReference type="SAM" id="SignalP"/>
    </source>
</evidence>
<evidence type="ECO:0000313" key="3">
    <source>
        <dbReference type="EMBL" id="TEB24541.1"/>
    </source>
</evidence>
<dbReference type="GO" id="GO:0009251">
    <property type="term" value="P:glucan catabolic process"/>
    <property type="evidence" value="ECO:0007669"/>
    <property type="project" value="TreeGrafter"/>
</dbReference>
<protein>
    <submittedName>
        <fullName evidence="3">Endo-1,3(4)-beta-glucanase</fullName>
    </submittedName>
</protein>
<feature type="chain" id="PRO_5021275759" evidence="1">
    <location>
        <begin position="28"/>
        <end position="329"/>
    </location>
</feature>
<proteinExistence type="predicted"/>
<accession>A0A4Y7SS51</accession>
<evidence type="ECO:0000259" key="2">
    <source>
        <dbReference type="PROSITE" id="PS51762"/>
    </source>
</evidence>
<comment type="caution">
    <text evidence="3">The sequence shown here is derived from an EMBL/GenBank/DDBJ whole genome shotgun (WGS) entry which is preliminary data.</text>
</comment>
<reference evidence="3 4" key="1">
    <citation type="journal article" date="2019" name="Nat. Ecol. Evol.">
        <title>Megaphylogeny resolves global patterns of mushroom evolution.</title>
        <authorList>
            <person name="Varga T."/>
            <person name="Krizsan K."/>
            <person name="Foldi C."/>
            <person name="Dima B."/>
            <person name="Sanchez-Garcia M."/>
            <person name="Sanchez-Ramirez S."/>
            <person name="Szollosi G.J."/>
            <person name="Szarkandi J.G."/>
            <person name="Papp V."/>
            <person name="Albert L."/>
            <person name="Andreopoulos W."/>
            <person name="Angelini C."/>
            <person name="Antonin V."/>
            <person name="Barry K.W."/>
            <person name="Bougher N.L."/>
            <person name="Buchanan P."/>
            <person name="Buyck B."/>
            <person name="Bense V."/>
            <person name="Catcheside P."/>
            <person name="Chovatia M."/>
            <person name="Cooper J."/>
            <person name="Damon W."/>
            <person name="Desjardin D."/>
            <person name="Finy P."/>
            <person name="Geml J."/>
            <person name="Haridas S."/>
            <person name="Hughes K."/>
            <person name="Justo A."/>
            <person name="Karasinski D."/>
            <person name="Kautmanova I."/>
            <person name="Kiss B."/>
            <person name="Kocsube S."/>
            <person name="Kotiranta H."/>
            <person name="LaButti K.M."/>
            <person name="Lechner B.E."/>
            <person name="Liimatainen K."/>
            <person name="Lipzen A."/>
            <person name="Lukacs Z."/>
            <person name="Mihaltcheva S."/>
            <person name="Morgado L.N."/>
            <person name="Niskanen T."/>
            <person name="Noordeloos M.E."/>
            <person name="Ohm R.A."/>
            <person name="Ortiz-Santana B."/>
            <person name="Ovrebo C."/>
            <person name="Racz N."/>
            <person name="Riley R."/>
            <person name="Savchenko A."/>
            <person name="Shiryaev A."/>
            <person name="Soop K."/>
            <person name="Spirin V."/>
            <person name="Szebenyi C."/>
            <person name="Tomsovsky M."/>
            <person name="Tulloss R.E."/>
            <person name="Uehling J."/>
            <person name="Grigoriev I.V."/>
            <person name="Vagvolgyi C."/>
            <person name="Papp T."/>
            <person name="Martin F.M."/>
            <person name="Miettinen O."/>
            <person name="Hibbett D.S."/>
            <person name="Nagy L.G."/>
        </authorList>
    </citation>
    <scope>NUCLEOTIDE SEQUENCE [LARGE SCALE GENOMIC DNA]</scope>
    <source>
        <strain evidence="3 4">FP101781</strain>
    </source>
</reference>
<organism evidence="3 4">
    <name type="scientific">Coprinellus micaceus</name>
    <name type="common">Glistening ink-cap mushroom</name>
    <name type="synonym">Coprinus micaceus</name>
    <dbReference type="NCBI Taxonomy" id="71717"/>
    <lineage>
        <taxon>Eukaryota</taxon>
        <taxon>Fungi</taxon>
        <taxon>Dikarya</taxon>
        <taxon>Basidiomycota</taxon>
        <taxon>Agaricomycotina</taxon>
        <taxon>Agaricomycetes</taxon>
        <taxon>Agaricomycetidae</taxon>
        <taxon>Agaricales</taxon>
        <taxon>Agaricineae</taxon>
        <taxon>Psathyrellaceae</taxon>
        <taxon>Coprinellus</taxon>
    </lineage>
</organism>
<dbReference type="STRING" id="71717.A0A4Y7SS51"/>
<dbReference type="Pfam" id="PF26113">
    <property type="entry name" value="GH16_XgeA"/>
    <property type="match status" value="1"/>
</dbReference>
<dbReference type="AlphaFoldDB" id="A0A4Y7SS51"/>
<dbReference type="InterPro" id="IPR000757">
    <property type="entry name" value="Beta-glucanase-like"/>
</dbReference>
<keyword evidence="4" id="KW-1185">Reference proteome</keyword>
<dbReference type="SUPFAM" id="SSF49899">
    <property type="entry name" value="Concanavalin A-like lectins/glucanases"/>
    <property type="match status" value="1"/>
</dbReference>
<sequence length="329" mass="36121">MLSQLAFFVRLVAFLTLLNSFFSFADAAATPLAYKISQDVKGEGFLDAFNFESISDPTHGRVNYVNRETALRNNYTFGAGETFILRPDTVNVLKPDGPGRDSVRLISKQNYRNHVAVFDIRHMPQGCGTWPAVWEVDPTNWPNGGELDILEGANDNGPNAATLHTSPGCTMPSARGGMLGKQVEENCDANINNNVGCPVKFDSDLSYGPKFNNNGGGWYAIERSPAGIKVWFWSRNDPNTPHEICGGLQNVRPDTWGTPNAFFPDNTCSMEKHFGSHNIVINLTLCGDWAGNTFGIDGCPGNCVDLVNNSPEAFQNAYFDFASMRVYTP</sequence>
<feature type="signal peptide" evidence="1">
    <location>
        <begin position="1"/>
        <end position="27"/>
    </location>
</feature>
<keyword evidence="1" id="KW-0732">Signal</keyword>
<gene>
    <name evidence="3" type="ORF">FA13DRAFT_1304273</name>
</gene>
<dbReference type="InterPro" id="IPR013320">
    <property type="entry name" value="ConA-like_dom_sf"/>
</dbReference>
<evidence type="ECO:0000313" key="4">
    <source>
        <dbReference type="Proteomes" id="UP000298030"/>
    </source>
</evidence>
<dbReference type="PROSITE" id="PS51762">
    <property type="entry name" value="GH16_2"/>
    <property type="match status" value="1"/>
</dbReference>
<dbReference type="GO" id="GO:0004553">
    <property type="term" value="F:hydrolase activity, hydrolyzing O-glycosyl compounds"/>
    <property type="evidence" value="ECO:0007669"/>
    <property type="project" value="InterPro"/>
</dbReference>
<dbReference type="PANTHER" id="PTHR10963:SF24">
    <property type="entry name" value="GLYCOSIDASE C21B10.07-RELATED"/>
    <property type="match status" value="1"/>
</dbReference>
<dbReference type="OrthoDB" id="192832at2759"/>
<dbReference type="Proteomes" id="UP000298030">
    <property type="component" value="Unassembled WGS sequence"/>
</dbReference>
<dbReference type="InterPro" id="IPR050546">
    <property type="entry name" value="Glycosyl_Hydrlase_16"/>
</dbReference>